<comment type="subunit">
    <text evidence="2 8">Homodimer.</text>
</comment>
<dbReference type="InterPro" id="IPR016193">
    <property type="entry name" value="Cytidine_deaminase-like"/>
</dbReference>
<evidence type="ECO:0000313" key="11">
    <source>
        <dbReference type="Proteomes" id="UP000324646"/>
    </source>
</evidence>
<evidence type="ECO:0000256" key="4">
    <source>
        <dbReference type="ARBA" id="ARBA00022723"/>
    </source>
</evidence>
<dbReference type="CDD" id="cd01285">
    <property type="entry name" value="nucleoside_deaminase"/>
    <property type="match status" value="1"/>
</dbReference>
<proteinExistence type="inferred from homology"/>
<dbReference type="GO" id="GO:0008270">
    <property type="term" value="F:zinc ion binding"/>
    <property type="evidence" value="ECO:0007669"/>
    <property type="project" value="UniProtKB-UniRule"/>
</dbReference>
<evidence type="ECO:0000313" key="10">
    <source>
        <dbReference type="EMBL" id="QEK13539.1"/>
    </source>
</evidence>
<dbReference type="NCBIfam" id="NF008113">
    <property type="entry name" value="PRK10860.1"/>
    <property type="match status" value="1"/>
</dbReference>
<dbReference type="EMBL" id="CP042243">
    <property type="protein sequence ID" value="QEK13539.1"/>
    <property type="molecule type" value="Genomic_DNA"/>
</dbReference>
<dbReference type="PROSITE" id="PS00903">
    <property type="entry name" value="CYT_DCMP_DEAMINASES_1"/>
    <property type="match status" value="1"/>
</dbReference>
<dbReference type="InterPro" id="IPR002125">
    <property type="entry name" value="CMP_dCMP_dom"/>
</dbReference>
<dbReference type="Gene3D" id="3.40.140.10">
    <property type="entry name" value="Cytidine Deaminase, domain 2"/>
    <property type="match status" value="1"/>
</dbReference>
<dbReference type="EC" id="3.5.4.33" evidence="8"/>
<dbReference type="PROSITE" id="PS51747">
    <property type="entry name" value="CYT_DCMP_DEAMINASES_2"/>
    <property type="match status" value="1"/>
</dbReference>
<keyword evidence="6 8" id="KW-0862">Zinc</keyword>
<gene>
    <name evidence="8" type="primary">tadA</name>
    <name evidence="10" type="ORF">FQB35_00455</name>
</gene>
<feature type="binding site" evidence="8">
    <location>
        <position position="76"/>
    </location>
    <ligand>
        <name>Zn(2+)</name>
        <dbReference type="ChEBI" id="CHEBI:29105"/>
        <note>catalytic</note>
    </ligand>
</feature>
<feature type="binding site" evidence="8">
    <location>
        <position position="79"/>
    </location>
    <ligand>
        <name>Zn(2+)</name>
        <dbReference type="ChEBI" id="CHEBI:29105"/>
        <note>catalytic</note>
    </ligand>
</feature>
<keyword evidence="3 8" id="KW-0819">tRNA processing</keyword>
<reference evidence="10 11" key="1">
    <citation type="submission" date="2019-07" db="EMBL/GenBank/DDBJ databases">
        <title>Complete genome of Crassaminicella thermophila SY095.</title>
        <authorList>
            <person name="Li X."/>
        </authorList>
    </citation>
    <scope>NUCLEOTIDE SEQUENCE [LARGE SCALE GENOMIC DNA]</scope>
    <source>
        <strain evidence="10 11">SY095</strain>
    </source>
</reference>
<evidence type="ECO:0000256" key="3">
    <source>
        <dbReference type="ARBA" id="ARBA00022694"/>
    </source>
</evidence>
<dbReference type="AlphaFoldDB" id="A0A5C0SKT6"/>
<keyword evidence="4 8" id="KW-0479">Metal-binding</keyword>
<comment type="cofactor">
    <cofactor evidence="8">
        <name>Zn(2+)</name>
        <dbReference type="ChEBI" id="CHEBI:29105"/>
    </cofactor>
    <text evidence="8">Binds 1 zinc ion per subunit.</text>
</comment>
<name>A0A5C0SKT6_CRATE</name>
<dbReference type="GO" id="GO:0002100">
    <property type="term" value="P:tRNA wobble adenosine to inosine editing"/>
    <property type="evidence" value="ECO:0007669"/>
    <property type="project" value="UniProtKB-UniRule"/>
</dbReference>
<organism evidence="10 11">
    <name type="scientific">Crassaminicella thermophila</name>
    <dbReference type="NCBI Taxonomy" id="2599308"/>
    <lineage>
        <taxon>Bacteria</taxon>
        <taxon>Bacillati</taxon>
        <taxon>Bacillota</taxon>
        <taxon>Clostridia</taxon>
        <taxon>Eubacteriales</taxon>
        <taxon>Clostridiaceae</taxon>
        <taxon>Crassaminicella</taxon>
    </lineage>
</organism>
<comment type="catalytic activity">
    <reaction evidence="7 8">
        <text>adenosine(34) in tRNA + H2O + H(+) = inosine(34) in tRNA + NH4(+)</text>
        <dbReference type="Rhea" id="RHEA:43168"/>
        <dbReference type="Rhea" id="RHEA-COMP:10373"/>
        <dbReference type="Rhea" id="RHEA-COMP:10374"/>
        <dbReference type="ChEBI" id="CHEBI:15377"/>
        <dbReference type="ChEBI" id="CHEBI:15378"/>
        <dbReference type="ChEBI" id="CHEBI:28938"/>
        <dbReference type="ChEBI" id="CHEBI:74411"/>
        <dbReference type="ChEBI" id="CHEBI:82852"/>
        <dbReference type="EC" id="3.5.4.33"/>
    </reaction>
</comment>
<evidence type="ECO:0000256" key="8">
    <source>
        <dbReference type="HAMAP-Rule" id="MF_00972"/>
    </source>
</evidence>
<dbReference type="KEGG" id="crs:FQB35_00455"/>
<dbReference type="HAMAP" id="MF_00972">
    <property type="entry name" value="tRNA_aden_deaminase"/>
    <property type="match status" value="1"/>
</dbReference>
<dbReference type="PANTHER" id="PTHR11079">
    <property type="entry name" value="CYTOSINE DEAMINASE FAMILY MEMBER"/>
    <property type="match status" value="1"/>
</dbReference>
<feature type="active site" description="Proton donor" evidence="8">
    <location>
        <position position="48"/>
    </location>
</feature>
<dbReference type="Pfam" id="PF14437">
    <property type="entry name" value="MafB19-deam"/>
    <property type="match status" value="1"/>
</dbReference>
<feature type="binding site" evidence="8">
    <location>
        <position position="46"/>
    </location>
    <ligand>
        <name>Zn(2+)</name>
        <dbReference type="ChEBI" id="CHEBI:29105"/>
        <note>catalytic</note>
    </ligand>
</feature>
<dbReference type="InterPro" id="IPR016192">
    <property type="entry name" value="APOBEC/CMP_deaminase_Zn-bd"/>
</dbReference>
<evidence type="ECO:0000256" key="6">
    <source>
        <dbReference type="ARBA" id="ARBA00022833"/>
    </source>
</evidence>
<evidence type="ECO:0000256" key="7">
    <source>
        <dbReference type="ARBA" id="ARBA00048045"/>
    </source>
</evidence>
<sequence>MKEALIEAQKAMQLEEVPIGAVIVKNGEIIARAHNLRETEKDPTAHAEILAIRKASQVLGGWRLMGCDLYVTVEPCPMCAGAIMLARIDRLIIGTMDPKGGAAGSILNIPENDKFNHKTEVVRGILQEECSAIMKEFFKLLRSKKKS</sequence>
<comment type="function">
    <text evidence="8">Catalyzes the deamination of adenosine to inosine at the wobble position 34 of tRNA(Arg2).</text>
</comment>
<protein>
    <recommendedName>
        <fullName evidence="8">tRNA-specific adenosine deaminase</fullName>
        <ecNumber evidence="8">3.5.4.33</ecNumber>
    </recommendedName>
</protein>
<dbReference type="SUPFAM" id="SSF53927">
    <property type="entry name" value="Cytidine deaminase-like"/>
    <property type="match status" value="1"/>
</dbReference>
<accession>A0A5C0SKT6</accession>
<keyword evidence="5 8" id="KW-0378">Hydrolase</keyword>
<evidence type="ECO:0000256" key="5">
    <source>
        <dbReference type="ARBA" id="ARBA00022801"/>
    </source>
</evidence>
<dbReference type="InterPro" id="IPR028883">
    <property type="entry name" value="tRNA_aden_deaminase"/>
</dbReference>
<evidence type="ECO:0000256" key="2">
    <source>
        <dbReference type="ARBA" id="ARBA00011738"/>
    </source>
</evidence>
<feature type="domain" description="CMP/dCMP-type deaminase" evidence="9">
    <location>
        <begin position="1"/>
        <end position="107"/>
    </location>
</feature>
<comment type="similarity">
    <text evidence="1">Belongs to the cytidine and deoxycytidylate deaminase family. ADAT2 subfamily.</text>
</comment>
<dbReference type="PANTHER" id="PTHR11079:SF202">
    <property type="entry name" value="TRNA-SPECIFIC ADENOSINE DEAMINASE"/>
    <property type="match status" value="1"/>
</dbReference>
<evidence type="ECO:0000259" key="9">
    <source>
        <dbReference type="PROSITE" id="PS51747"/>
    </source>
</evidence>
<evidence type="ECO:0000256" key="1">
    <source>
        <dbReference type="ARBA" id="ARBA00010669"/>
    </source>
</evidence>
<dbReference type="Proteomes" id="UP000324646">
    <property type="component" value="Chromosome"/>
</dbReference>
<dbReference type="FunFam" id="3.40.140.10:FF:000005">
    <property type="entry name" value="tRNA-specific adenosine deaminase"/>
    <property type="match status" value="1"/>
</dbReference>
<dbReference type="GO" id="GO:0052717">
    <property type="term" value="F:tRNA-specific adenosine-34 deaminase activity"/>
    <property type="evidence" value="ECO:0007669"/>
    <property type="project" value="UniProtKB-UniRule"/>
</dbReference>
<dbReference type="InterPro" id="IPR058535">
    <property type="entry name" value="MafB19-deam"/>
</dbReference>
<keyword evidence="11" id="KW-1185">Reference proteome</keyword>